<dbReference type="InterPro" id="IPR041657">
    <property type="entry name" value="HTH_17"/>
</dbReference>
<gene>
    <name evidence="2" type="ORF">SAMN05660750_04072</name>
</gene>
<feature type="domain" description="Helix-turn-helix" evidence="1">
    <location>
        <begin position="9"/>
        <end position="54"/>
    </location>
</feature>
<dbReference type="AlphaFoldDB" id="A0A1T5GI43"/>
<dbReference type="OrthoDB" id="8239451at2"/>
<evidence type="ECO:0000313" key="2">
    <source>
        <dbReference type="EMBL" id="SKC08061.1"/>
    </source>
</evidence>
<reference evidence="2 3" key="1">
    <citation type="submission" date="2017-02" db="EMBL/GenBank/DDBJ databases">
        <authorList>
            <person name="Peterson S.W."/>
        </authorList>
    </citation>
    <scope>NUCLEOTIDE SEQUENCE [LARGE SCALE GENOMIC DNA]</scope>
    <source>
        <strain evidence="2 3">DSM 9653</strain>
    </source>
</reference>
<dbReference type="EMBL" id="FUYX01000013">
    <property type="protein sequence ID" value="SKC08061.1"/>
    <property type="molecule type" value="Genomic_DNA"/>
</dbReference>
<protein>
    <submittedName>
        <fullName evidence="2">DNA binding domain-containing protein, excisionase family</fullName>
    </submittedName>
</protein>
<accession>A0A1T5GI43</accession>
<name>A0A1T5GI43_9HYPH</name>
<sequence>MTGPLGTIYSLQEAADYLKASKQAVARAARRHGLGAVFGRHIRFTEDDVKAVYEALRIRGRELPVPPVGRVTESYLSLRKLARAQREERVRQRATQKGGSNEKR</sequence>
<evidence type="ECO:0000259" key="1">
    <source>
        <dbReference type="Pfam" id="PF12728"/>
    </source>
</evidence>
<dbReference type="RefSeq" id="WP_079591998.1">
    <property type="nucleotide sequence ID" value="NZ_FUYX01000013.1"/>
</dbReference>
<dbReference type="InterPro" id="IPR010093">
    <property type="entry name" value="SinI_DNA-bd"/>
</dbReference>
<proteinExistence type="predicted"/>
<dbReference type="NCBIfam" id="TIGR01764">
    <property type="entry name" value="excise"/>
    <property type="match status" value="1"/>
</dbReference>
<dbReference type="GO" id="GO:0003677">
    <property type="term" value="F:DNA binding"/>
    <property type="evidence" value="ECO:0007669"/>
    <property type="project" value="InterPro"/>
</dbReference>
<evidence type="ECO:0000313" key="3">
    <source>
        <dbReference type="Proteomes" id="UP000190130"/>
    </source>
</evidence>
<organism evidence="2 3">
    <name type="scientific">Bosea thiooxidans</name>
    <dbReference type="NCBI Taxonomy" id="53254"/>
    <lineage>
        <taxon>Bacteria</taxon>
        <taxon>Pseudomonadati</taxon>
        <taxon>Pseudomonadota</taxon>
        <taxon>Alphaproteobacteria</taxon>
        <taxon>Hyphomicrobiales</taxon>
        <taxon>Boseaceae</taxon>
        <taxon>Bosea</taxon>
    </lineage>
</organism>
<dbReference type="Pfam" id="PF12728">
    <property type="entry name" value="HTH_17"/>
    <property type="match status" value="1"/>
</dbReference>
<dbReference type="Proteomes" id="UP000190130">
    <property type="component" value="Unassembled WGS sequence"/>
</dbReference>